<evidence type="ECO:0008006" key="3">
    <source>
        <dbReference type="Google" id="ProtNLM"/>
    </source>
</evidence>
<reference evidence="1 2" key="1">
    <citation type="submission" date="2023-08" db="EMBL/GenBank/DDBJ databases">
        <title>Black Yeasts Isolated from many extreme environments.</title>
        <authorList>
            <person name="Coleine C."/>
            <person name="Stajich J.E."/>
            <person name="Selbmann L."/>
        </authorList>
    </citation>
    <scope>NUCLEOTIDE SEQUENCE [LARGE SCALE GENOMIC DNA]</scope>
    <source>
        <strain evidence="1 2">CCFEE 5910</strain>
    </source>
</reference>
<keyword evidence="2" id="KW-1185">Reference proteome</keyword>
<evidence type="ECO:0000313" key="1">
    <source>
        <dbReference type="EMBL" id="KAK5091026.1"/>
    </source>
</evidence>
<dbReference type="Proteomes" id="UP001309876">
    <property type="component" value="Unassembled WGS sequence"/>
</dbReference>
<name>A0AAN7T8T4_9EURO</name>
<evidence type="ECO:0000313" key="2">
    <source>
        <dbReference type="Proteomes" id="UP001309876"/>
    </source>
</evidence>
<comment type="caution">
    <text evidence="1">The sequence shown here is derived from an EMBL/GenBank/DDBJ whole genome shotgun (WGS) entry which is preliminary data.</text>
</comment>
<sequence>MPTLSELPPEILYMIVKELRSPYIRNTGPSIYSLLYVSQQFRNLALDVYYGYTSSTWDTEVYTRKLKRIRQLDATALANQRFRKLAYENYNSDEDFMQAYVQIFRAEPYNRDQALATMAAEKIMKSTTRLREYHKRRRLDYLPDDTICGG</sequence>
<dbReference type="EMBL" id="JAVRRJ010000001">
    <property type="protein sequence ID" value="KAK5091026.1"/>
    <property type="molecule type" value="Genomic_DNA"/>
</dbReference>
<accession>A0AAN7T8T4</accession>
<protein>
    <recommendedName>
        <fullName evidence="3">F-box domain-containing protein</fullName>
    </recommendedName>
</protein>
<dbReference type="AlphaFoldDB" id="A0AAN7T8T4"/>
<proteinExistence type="predicted"/>
<gene>
    <name evidence="1" type="ORF">LTR05_001206</name>
</gene>
<organism evidence="1 2">
    <name type="scientific">Lithohypha guttulata</name>
    <dbReference type="NCBI Taxonomy" id="1690604"/>
    <lineage>
        <taxon>Eukaryota</taxon>
        <taxon>Fungi</taxon>
        <taxon>Dikarya</taxon>
        <taxon>Ascomycota</taxon>
        <taxon>Pezizomycotina</taxon>
        <taxon>Eurotiomycetes</taxon>
        <taxon>Chaetothyriomycetidae</taxon>
        <taxon>Chaetothyriales</taxon>
        <taxon>Trichomeriaceae</taxon>
        <taxon>Lithohypha</taxon>
    </lineage>
</organism>